<organism evidence="1 2">
    <name type="scientific">Stereocaulon virgatum</name>
    <dbReference type="NCBI Taxonomy" id="373712"/>
    <lineage>
        <taxon>Eukaryota</taxon>
        <taxon>Fungi</taxon>
        <taxon>Dikarya</taxon>
        <taxon>Ascomycota</taxon>
        <taxon>Pezizomycotina</taxon>
        <taxon>Lecanoromycetes</taxon>
        <taxon>OSLEUM clade</taxon>
        <taxon>Lecanoromycetidae</taxon>
        <taxon>Lecanorales</taxon>
        <taxon>Lecanorineae</taxon>
        <taxon>Stereocaulaceae</taxon>
        <taxon>Stereocaulon</taxon>
    </lineage>
</organism>
<proteinExistence type="predicted"/>
<evidence type="ECO:0000313" key="1">
    <source>
        <dbReference type="EMBL" id="KAL2041715.1"/>
    </source>
</evidence>
<reference evidence="1 2" key="1">
    <citation type="submission" date="2024-09" db="EMBL/GenBank/DDBJ databases">
        <title>Rethinking Asexuality: The Enigmatic Case of Functional Sexual Genes in Lepraria (Stereocaulaceae).</title>
        <authorList>
            <person name="Doellman M."/>
            <person name="Sun Y."/>
            <person name="Barcenas-Pena A."/>
            <person name="Lumbsch H.T."/>
            <person name="Grewe F."/>
        </authorList>
    </citation>
    <scope>NUCLEOTIDE SEQUENCE [LARGE SCALE GENOMIC DNA]</scope>
    <source>
        <strain evidence="1 2">Mercado 3170</strain>
    </source>
</reference>
<gene>
    <name evidence="1" type="ORF">N7G274_005499</name>
</gene>
<dbReference type="Proteomes" id="UP001590950">
    <property type="component" value="Unassembled WGS sequence"/>
</dbReference>
<sequence length="72" mass="7832">MSKSTDPDQFFQTSHSLAETSRKAFKAKNNHGNPIRLSSKILAVLADPSTDGAVYIAESAGTVRRVVLEVDR</sequence>
<dbReference type="EMBL" id="JBEFKJ010000016">
    <property type="protein sequence ID" value="KAL2041715.1"/>
    <property type="molecule type" value="Genomic_DNA"/>
</dbReference>
<comment type="caution">
    <text evidence="1">The sequence shown here is derived from an EMBL/GenBank/DDBJ whole genome shotgun (WGS) entry which is preliminary data.</text>
</comment>
<accession>A0ABR4A9D3</accession>
<name>A0ABR4A9D3_9LECA</name>
<keyword evidence="2" id="KW-1185">Reference proteome</keyword>
<protein>
    <submittedName>
        <fullName evidence="1">Uncharacterized protein</fullName>
    </submittedName>
</protein>
<evidence type="ECO:0000313" key="2">
    <source>
        <dbReference type="Proteomes" id="UP001590950"/>
    </source>
</evidence>